<dbReference type="EMBL" id="VZCC01000103">
    <property type="protein sequence ID" value="MQN85014.1"/>
    <property type="molecule type" value="Genomic_DNA"/>
</dbReference>
<accession>A0AA90V118</accession>
<keyword evidence="1" id="KW-0732">Signal</keyword>
<evidence type="ECO:0000313" key="3">
    <source>
        <dbReference type="Proteomes" id="UP000421408"/>
    </source>
</evidence>
<sequence length="113" mass="12291">MKKIMISLMMVVAATTISFAKSNNTDVANAVKSVAEQVKLAPSGTVYGVVENTKYHITVATPFGKYTIEKKDGGISFMGMSTKLVSSKNGVYKVKTSLGNFTMIMRKKTITKR</sequence>
<feature type="signal peptide" evidence="1">
    <location>
        <begin position="1"/>
        <end position="20"/>
    </location>
</feature>
<feature type="chain" id="PRO_5041736256" evidence="1">
    <location>
        <begin position="21"/>
        <end position="113"/>
    </location>
</feature>
<organism evidence="2 3">
    <name type="scientific">Segatella copri</name>
    <dbReference type="NCBI Taxonomy" id="165179"/>
    <lineage>
        <taxon>Bacteria</taxon>
        <taxon>Pseudomonadati</taxon>
        <taxon>Bacteroidota</taxon>
        <taxon>Bacteroidia</taxon>
        <taxon>Bacteroidales</taxon>
        <taxon>Prevotellaceae</taxon>
        <taxon>Segatella</taxon>
    </lineage>
</organism>
<proteinExistence type="predicted"/>
<dbReference type="Proteomes" id="UP000421408">
    <property type="component" value="Unassembled WGS sequence"/>
</dbReference>
<gene>
    <name evidence="2" type="ORF">F7D74_13740</name>
</gene>
<protein>
    <submittedName>
        <fullName evidence="2">Uncharacterized protein</fullName>
    </submittedName>
</protein>
<evidence type="ECO:0000313" key="2">
    <source>
        <dbReference type="EMBL" id="MQN85014.1"/>
    </source>
</evidence>
<dbReference type="RefSeq" id="WP_153119527.1">
    <property type="nucleotide sequence ID" value="NZ_VZCC01000103.1"/>
</dbReference>
<reference evidence="3" key="1">
    <citation type="submission" date="2019-09" db="EMBL/GenBank/DDBJ databases">
        <title>Distinct polysaccharide growth profiles of human intestinal Prevotella copri isolates.</title>
        <authorList>
            <person name="Fehlner-Peach H."/>
            <person name="Magnabosco C."/>
            <person name="Raghavan V."/>
            <person name="Scher J.U."/>
            <person name="Tett A."/>
            <person name="Cox L.M."/>
            <person name="Gottsegen C."/>
            <person name="Watters A."/>
            <person name="Wiltshire- Gordon J.D."/>
            <person name="Segata N."/>
            <person name="Bonneau R."/>
            <person name="Littman D.R."/>
        </authorList>
    </citation>
    <scope>NUCLEOTIDE SEQUENCE [LARGE SCALE GENOMIC DNA]</scope>
    <source>
        <strain evidence="3">iAA108</strain>
    </source>
</reference>
<comment type="caution">
    <text evidence="2">The sequence shown here is derived from an EMBL/GenBank/DDBJ whole genome shotgun (WGS) entry which is preliminary data.</text>
</comment>
<evidence type="ECO:0000256" key="1">
    <source>
        <dbReference type="SAM" id="SignalP"/>
    </source>
</evidence>
<dbReference type="AlphaFoldDB" id="A0AA90V118"/>
<name>A0AA90V118_9BACT</name>